<dbReference type="PANTHER" id="PTHR30069:SF29">
    <property type="entry name" value="HEMOGLOBIN AND HEMOGLOBIN-HAPTOGLOBIN-BINDING PROTEIN 1-RELATED"/>
    <property type="match status" value="1"/>
</dbReference>
<name>A0ABW5JS31_9FLAO</name>
<dbReference type="EMBL" id="JBHULK010000003">
    <property type="protein sequence ID" value="MFD2535313.1"/>
    <property type="molecule type" value="Genomic_DNA"/>
</dbReference>
<proteinExistence type="inferred from homology"/>
<keyword evidence="2" id="KW-0812">Transmembrane</keyword>
<sequence>MKTKFSGILTLLLALVVQLSFAQEKTISGTVSDKSGLPLPGTTVLVKGTTLGTSTDFDGNYSIQANSGATLVFSFVGYKAKEVTVGASNVINVTLEEDAESLEEVVITGSASGKSIKELSFALGQVNNELLDNVPAASAGQALQGKISGLSVSPSGGQPGSDVNIQLRTANSIATGQNPLIILDGVILEGGLADINTEDIDRIEVAKGAAGASLYGSRAANGVIQIFSKRGKYSDKVNVRRHLALSGTYRRTSRAAALPALRRENAAEQAAIRHFAK</sequence>
<dbReference type="Gene3D" id="2.60.40.1120">
    <property type="entry name" value="Carboxypeptidase-like, regulatory domain"/>
    <property type="match status" value="1"/>
</dbReference>
<keyword evidence="2" id="KW-0998">Cell outer membrane</keyword>
<dbReference type="PANTHER" id="PTHR30069">
    <property type="entry name" value="TONB-DEPENDENT OUTER MEMBRANE RECEPTOR"/>
    <property type="match status" value="1"/>
</dbReference>
<evidence type="ECO:0000259" key="4">
    <source>
        <dbReference type="Pfam" id="PF07715"/>
    </source>
</evidence>
<comment type="subcellular location">
    <subcellularLocation>
        <location evidence="2">Cell outer membrane</location>
        <topology evidence="2">Multi-pass membrane protein</topology>
    </subcellularLocation>
</comment>
<dbReference type="InterPro" id="IPR037066">
    <property type="entry name" value="Plug_dom_sf"/>
</dbReference>
<comment type="similarity">
    <text evidence="2">Belongs to the TonB-dependent receptor family.</text>
</comment>
<comment type="caution">
    <text evidence="5">The sequence shown here is derived from an EMBL/GenBank/DDBJ whole genome shotgun (WGS) entry which is preliminary data.</text>
</comment>
<dbReference type="Gene3D" id="2.170.130.10">
    <property type="entry name" value="TonB-dependent receptor, plug domain"/>
    <property type="match status" value="1"/>
</dbReference>
<evidence type="ECO:0000256" key="2">
    <source>
        <dbReference type="PROSITE-ProRule" id="PRU01360"/>
    </source>
</evidence>
<dbReference type="PROSITE" id="PS52016">
    <property type="entry name" value="TONB_DEPENDENT_REC_3"/>
    <property type="match status" value="1"/>
</dbReference>
<organism evidence="5 6">
    <name type="scientific">Gelatiniphilus marinus</name>
    <dbReference type="NCBI Taxonomy" id="1759464"/>
    <lineage>
        <taxon>Bacteria</taxon>
        <taxon>Pseudomonadati</taxon>
        <taxon>Bacteroidota</taxon>
        <taxon>Flavobacteriia</taxon>
        <taxon>Flavobacteriales</taxon>
        <taxon>Flavobacteriaceae</taxon>
        <taxon>Gelatiniphilus</taxon>
    </lineage>
</organism>
<gene>
    <name evidence="5" type="ORF">ACFSQS_09395</name>
</gene>
<evidence type="ECO:0000313" key="5">
    <source>
        <dbReference type="EMBL" id="MFD2535313.1"/>
    </source>
</evidence>
<dbReference type="Pfam" id="PF07715">
    <property type="entry name" value="Plug"/>
    <property type="match status" value="1"/>
</dbReference>
<keyword evidence="2" id="KW-0813">Transport</keyword>
<evidence type="ECO:0000313" key="6">
    <source>
        <dbReference type="Proteomes" id="UP001597441"/>
    </source>
</evidence>
<dbReference type="InterPro" id="IPR008969">
    <property type="entry name" value="CarboxyPept-like_regulatory"/>
</dbReference>
<evidence type="ECO:0000256" key="1">
    <source>
        <dbReference type="ARBA" id="ARBA00022729"/>
    </source>
</evidence>
<protein>
    <submittedName>
        <fullName evidence="5">Carboxypeptidase-like regulatory domain-containing protein</fullName>
    </submittedName>
</protein>
<keyword evidence="6" id="KW-1185">Reference proteome</keyword>
<feature type="chain" id="PRO_5045379868" evidence="3">
    <location>
        <begin position="23"/>
        <end position="277"/>
    </location>
</feature>
<dbReference type="Pfam" id="PF13715">
    <property type="entry name" value="CarbopepD_reg_2"/>
    <property type="match status" value="1"/>
</dbReference>
<dbReference type="InterPro" id="IPR039426">
    <property type="entry name" value="TonB-dep_rcpt-like"/>
</dbReference>
<dbReference type="SUPFAM" id="SSF56935">
    <property type="entry name" value="Porins"/>
    <property type="match status" value="1"/>
</dbReference>
<keyword evidence="2" id="KW-1134">Transmembrane beta strand</keyword>
<dbReference type="RefSeq" id="WP_388017594.1">
    <property type="nucleotide sequence ID" value="NZ_JBHUDT010000003.1"/>
</dbReference>
<accession>A0ABW5JS31</accession>
<dbReference type="SUPFAM" id="SSF49464">
    <property type="entry name" value="Carboxypeptidase regulatory domain-like"/>
    <property type="match status" value="1"/>
</dbReference>
<reference evidence="6" key="1">
    <citation type="journal article" date="2019" name="Int. J. Syst. Evol. Microbiol.">
        <title>The Global Catalogue of Microorganisms (GCM) 10K type strain sequencing project: providing services to taxonomists for standard genome sequencing and annotation.</title>
        <authorList>
            <consortium name="The Broad Institute Genomics Platform"/>
            <consortium name="The Broad Institute Genome Sequencing Center for Infectious Disease"/>
            <person name="Wu L."/>
            <person name="Ma J."/>
        </authorList>
    </citation>
    <scope>NUCLEOTIDE SEQUENCE [LARGE SCALE GENOMIC DNA]</scope>
    <source>
        <strain evidence="6">KCTC 42903</strain>
    </source>
</reference>
<feature type="domain" description="TonB-dependent receptor plug" evidence="4">
    <location>
        <begin position="118"/>
        <end position="223"/>
    </location>
</feature>
<dbReference type="InterPro" id="IPR012910">
    <property type="entry name" value="Plug_dom"/>
</dbReference>
<keyword evidence="1 3" id="KW-0732">Signal</keyword>
<dbReference type="Proteomes" id="UP001597441">
    <property type="component" value="Unassembled WGS sequence"/>
</dbReference>
<feature type="signal peptide" evidence="3">
    <location>
        <begin position="1"/>
        <end position="22"/>
    </location>
</feature>
<keyword evidence="2" id="KW-0472">Membrane</keyword>
<evidence type="ECO:0000256" key="3">
    <source>
        <dbReference type="SAM" id="SignalP"/>
    </source>
</evidence>